<dbReference type="OrthoDB" id="9813911at2"/>
<reference evidence="1 2" key="1">
    <citation type="submission" date="2018-01" db="EMBL/GenBank/DDBJ databases">
        <title>Bacillus asahii Genome sequencing and assembly.</title>
        <authorList>
            <person name="Jiang H."/>
            <person name="Feng Y."/>
            <person name="Zhao F."/>
            <person name="Lin X."/>
        </authorList>
    </citation>
    <scope>NUCLEOTIDE SEQUENCE [LARGE SCALE GENOMIC DNA]</scope>
    <source>
        <strain evidence="1 2">OM18</strain>
    </source>
</reference>
<organism evidence="1 2">
    <name type="scientific">Peribacillus asahii</name>
    <dbReference type="NCBI Taxonomy" id="228899"/>
    <lineage>
        <taxon>Bacteria</taxon>
        <taxon>Bacillati</taxon>
        <taxon>Bacillota</taxon>
        <taxon>Bacilli</taxon>
        <taxon>Bacillales</taxon>
        <taxon>Bacillaceae</taxon>
        <taxon>Peribacillus</taxon>
    </lineage>
</organism>
<dbReference type="KEGG" id="pasa:BAOM_2123"/>
<dbReference type="AlphaFoldDB" id="A0A3Q9RM75"/>
<dbReference type="Pfam" id="PF14079">
    <property type="entry name" value="DUF4260"/>
    <property type="match status" value="1"/>
</dbReference>
<dbReference type="Proteomes" id="UP000283095">
    <property type="component" value="Chromosome"/>
</dbReference>
<gene>
    <name evidence="1" type="ORF">BAOM_2123</name>
</gene>
<accession>A0A3Q9RM75</accession>
<sequence length="115" mass="13253">MIKSFIKIEGLVVLLASIYLYYSNHFSWLLFLILLLVPDISMVGYFVNKKVGANIYNVFHSYSIPIVLYVIGMMVSVQTLVMVSLIWIAHIGMDRLLGYGLKYDSDFKDTHIQRI</sequence>
<evidence type="ECO:0000313" key="1">
    <source>
        <dbReference type="EMBL" id="AZV42732.1"/>
    </source>
</evidence>
<proteinExistence type="predicted"/>
<name>A0A3Q9RM75_9BACI</name>
<dbReference type="RefSeq" id="WP_127760144.1">
    <property type="nucleotide sequence ID" value="NZ_CP026095.1"/>
</dbReference>
<dbReference type="InterPro" id="IPR025356">
    <property type="entry name" value="DUF4260"/>
</dbReference>
<protein>
    <submittedName>
        <fullName evidence="1">Uncharacterized protein</fullName>
    </submittedName>
</protein>
<evidence type="ECO:0000313" key="2">
    <source>
        <dbReference type="Proteomes" id="UP000283095"/>
    </source>
</evidence>
<dbReference type="EMBL" id="CP026095">
    <property type="protein sequence ID" value="AZV42732.1"/>
    <property type="molecule type" value="Genomic_DNA"/>
</dbReference>